<feature type="region of interest" description="Disordered" evidence="1">
    <location>
        <begin position="307"/>
        <end position="328"/>
    </location>
</feature>
<evidence type="ECO:0000256" key="1">
    <source>
        <dbReference type="SAM" id="MobiDB-lite"/>
    </source>
</evidence>
<gene>
    <name evidence="2" type="ORF">HAX54_004964</name>
</gene>
<comment type="caution">
    <text evidence="2">The sequence shown here is derived from an EMBL/GenBank/DDBJ whole genome shotgun (WGS) entry which is preliminary data.</text>
</comment>
<evidence type="ECO:0000313" key="2">
    <source>
        <dbReference type="EMBL" id="MCD7467500.1"/>
    </source>
</evidence>
<protein>
    <submittedName>
        <fullName evidence="2">Uncharacterized protein</fullName>
    </submittedName>
</protein>
<accession>A0ABS8T984</accession>
<name>A0ABS8T984_DATST</name>
<organism evidence="2 3">
    <name type="scientific">Datura stramonium</name>
    <name type="common">Jimsonweed</name>
    <name type="synonym">Common thornapple</name>
    <dbReference type="NCBI Taxonomy" id="4076"/>
    <lineage>
        <taxon>Eukaryota</taxon>
        <taxon>Viridiplantae</taxon>
        <taxon>Streptophyta</taxon>
        <taxon>Embryophyta</taxon>
        <taxon>Tracheophyta</taxon>
        <taxon>Spermatophyta</taxon>
        <taxon>Magnoliopsida</taxon>
        <taxon>eudicotyledons</taxon>
        <taxon>Gunneridae</taxon>
        <taxon>Pentapetalae</taxon>
        <taxon>asterids</taxon>
        <taxon>lamiids</taxon>
        <taxon>Solanales</taxon>
        <taxon>Solanaceae</taxon>
        <taxon>Solanoideae</taxon>
        <taxon>Datureae</taxon>
        <taxon>Datura</taxon>
    </lineage>
</organism>
<keyword evidence="3" id="KW-1185">Reference proteome</keyword>
<dbReference type="EMBL" id="JACEIK010001235">
    <property type="protein sequence ID" value="MCD7467500.1"/>
    <property type="molecule type" value="Genomic_DNA"/>
</dbReference>
<reference evidence="2 3" key="1">
    <citation type="journal article" date="2021" name="BMC Genomics">
        <title>Datura genome reveals duplications of psychoactive alkaloid biosynthetic genes and high mutation rate following tissue culture.</title>
        <authorList>
            <person name="Rajewski A."/>
            <person name="Carter-House D."/>
            <person name="Stajich J."/>
            <person name="Litt A."/>
        </authorList>
    </citation>
    <scope>NUCLEOTIDE SEQUENCE [LARGE SCALE GENOMIC DNA]</scope>
    <source>
        <strain evidence="2">AR-01</strain>
    </source>
</reference>
<dbReference type="Proteomes" id="UP000823775">
    <property type="component" value="Unassembled WGS sequence"/>
</dbReference>
<evidence type="ECO:0000313" key="3">
    <source>
        <dbReference type="Proteomes" id="UP000823775"/>
    </source>
</evidence>
<proteinExistence type="predicted"/>
<sequence length="328" mass="36780">MLGSQGLHGPIIGNTNYKPALTFESGYHHTQSDYNMDLDADHGTTYSGSRIMFGTDVGNMRVNDYNMNVNTDNEITYSGSTMISDNYHENMTINVFGAPNTNFQQYFGEPNMSDPSNIIAASYESDIVGSDSNEKENCDAYFNLNNMINLFQNLGHPSANLPNEQCSEFNQVFYDYQELNSNSGYFLSTKRVENYNSTGQKCVVEVVQRVENSYSTQQGSKAWCWWYAKKLQVFELVPQVIARALSIKIHVDPRLNNSSDLSIVSISRATSINSLIISSAQKGVTSDYQWVDMMEEEEEHVAPYSKLNPEAPTFVPKDSGTCSLHPGR</sequence>